<name>A0A482VA95_ASBVE</name>
<evidence type="ECO:0000256" key="2">
    <source>
        <dbReference type="ARBA" id="ARBA00022737"/>
    </source>
</evidence>
<organism evidence="4 5">
    <name type="scientific">Asbolus verrucosus</name>
    <name type="common">Desert ironclad beetle</name>
    <dbReference type="NCBI Taxonomy" id="1661398"/>
    <lineage>
        <taxon>Eukaryota</taxon>
        <taxon>Metazoa</taxon>
        <taxon>Ecdysozoa</taxon>
        <taxon>Arthropoda</taxon>
        <taxon>Hexapoda</taxon>
        <taxon>Insecta</taxon>
        <taxon>Pterygota</taxon>
        <taxon>Neoptera</taxon>
        <taxon>Endopterygota</taxon>
        <taxon>Coleoptera</taxon>
        <taxon>Polyphaga</taxon>
        <taxon>Cucujiformia</taxon>
        <taxon>Tenebrionidae</taxon>
        <taxon>Pimeliinae</taxon>
        <taxon>Asbolus</taxon>
    </lineage>
</organism>
<evidence type="ECO:0000256" key="1">
    <source>
        <dbReference type="ARBA" id="ARBA00022574"/>
    </source>
</evidence>
<keyword evidence="5" id="KW-1185">Reference proteome</keyword>
<dbReference type="AlphaFoldDB" id="A0A482VA95"/>
<dbReference type="STRING" id="1661398.A0A482VA95"/>
<dbReference type="Pfam" id="PF00400">
    <property type="entry name" value="WD40"/>
    <property type="match status" value="2"/>
</dbReference>
<reference evidence="4 5" key="1">
    <citation type="submission" date="2017-03" db="EMBL/GenBank/DDBJ databases">
        <title>Genome of the blue death feigning beetle - Asbolus verrucosus.</title>
        <authorList>
            <person name="Rider S.D."/>
        </authorList>
    </citation>
    <scope>NUCLEOTIDE SEQUENCE [LARGE SCALE GENOMIC DNA]</scope>
    <source>
        <strain evidence="4">Butters</strain>
        <tissue evidence="4">Head and leg muscle</tissue>
    </source>
</reference>
<dbReference type="Gene3D" id="2.130.10.10">
    <property type="entry name" value="YVTN repeat-like/Quinoprotein amine dehydrogenase"/>
    <property type="match status" value="1"/>
</dbReference>
<feature type="non-terminal residue" evidence="4">
    <location>
        <position position="328"/>
    </location>
</feature>
<accession>A0A482VA95</accession>
<feature type="repeat" description="WD" evidence="3">
    <location>
        <begin position="132"/>
        <end position="147"/>
    </location>
</feature>
<dbReference type="EMBL" id="QDEB01121679">
    <property type="protein sequence ID" value="RZB40177.1"/>
    <property type="molecule type" value="Genomic_DNA"/>
</dbReference>
<dbReference type="OrthoDB" id="10248252at2759"/>
<proteinExistence type="predicted"/>
<dbReference type="PANTHER" id="PTHR10971">
    <property type="entry name" value="MRNA EXPORT FACTOR AND BUB3"/>
    <property type="match status" value="1"/>
</dbReference>
<dbReference type="InterPro" id="IPR015943">
    <property type="entry name" value="WD40/YVTN_repeat-like_dom_sf"/>
</dbReference>
<comment type="caution">
    <text evidence="4">The sequence shown here is derived from an EMBL/GenBank/DDBJ whole genome shotgun (WGS) entry which is preliminary data.</text>
</comment>
<dbReference type="InterPro" id="IPR036322">
    <property type="entry name" value="WD40_repeat_dom_sf"/>
</dbReference>
<evidence type="ECO:0000313" key="5">
    <source>
        <dbReference type="Proteomes" id="UP000292052"/>
    </source>
</evidence>
<keyword evidence="1 3" id="KW-0853">WD repeat</keyword>
<dbReference type="InterPro" id="IPR001680">
    <property type="entry name" value="WD40_rpt"/>
</dbReference>
<protein>
    <submittedName>
        <fullName evidence="4">WD repeat-containing protein 92</fullName>
    </submittedName>
</protein>
<dbReference type="SUPFAM" id="SSF50978">
    <property type="entry name" value="WD40 repeat-like"/>
    <property type="match status" value="1"/>
</dbReference>
<evidence type="ECO:0000313" key="4">
    <source>
        <dbReference type="EMBL" id="RZB40177.1"/>
    </source>
</evidence>
<dbReference type="SMART" id="SM00320">
    <property type="entry name" value="WD40"/>
    <property type="match status" value="4"/>
</dbReference>
<dbReference type="Proteomes" id="UP000292052">
    <property type="component" value="Unassembled WGS sequence"/>
</dbReference>
<evidence type="ECO:0000256" key="3">
    <source>
        <dbReference type="PROSITE-ProRule" id="PRU00221"/>
    </source>
</evidence>
<sequence length="328" mass="36122">MEALQRPQIICHVEKSLNYAINDVKWIPCSAKFVSIGGKSNGAGVVEIYAISGEGIEKVSEFCKKDHFKCGTFHASSLRDRHLATGDFSGRLQVWDLEDTLVPIYKTEKHVGVINAIDGVAGATSGYGAPEIATGGKDGSVMVWDVRQKGAPVAKFCQAEGTQGRDCWSVAFGNSYNNEERVVAAGYDNGDIKLYDLKNMSVRWSKCVKNGVVSLQFDRKDIEMNKLVATTLESKIFCFDVRTQHPKKGFAQLVEKAHSSTIWCVSHLPQNRELFVTTGGAGTLCLWKYNYPHRRVEKDADGLAYGVPGELTLIQNSTLSEQPITSFD</sequence>
<gene>
    <name evidence="4" type="ORF">BDFB_007993</name>
</gene>
<keyword evidence="2" id="KW-0677">Repeat</keyword>
<dbReference type="PROSITE" id="PS50082">
    <property type="entry name" value="WD_REPEATS_2"/>
    <property type="match status" value="1"/>
</dbReference>